<feature type="transmembrane region" description="Helical" evidence="6">
    <location>
        <begin position="133"/>
        <end position="159"/>
    </location>
</feature>
<evidence type="ECO:0000256" key="2">
    <source>
        <dbReference type="ARBA" id="ARBA00009190"/>
    </source>
</evidence>
<dbReference type="InterPro" id="IPR001727">
    <property type="entry name" value="GDT1-like"/>
</dbReference>
<dbReference type="PANTHER" id="PTHR12608">
    <property type="entry name" value="TRANSMEMBRANE PROTEIN HTP-1 RELATED"/>
    <property type="match status" value="1"/>
</dbReference>
<keyword evidence="3 6" id="KW-0812">Transmembrane</keyword>
<evidence type="ECO:0000256" key="4">
    <source>
        <dbReference type="ARBA" id="ARBA00022989"/>
    </source>
</evidence>
<comment type="similarity">
    <text evidence="2 6">Belongs to the GDT1 family.</text>
</comment>
<keyword evidence="5 6" id="KW-0472">Membrane</keyword>
<comment type="caution">
    <text evidence="6">Lacks conserved residue(s) required for the propagation of feature annotation.</text>
</comment>
<proteinExistence type="inferred from homology"/>
<dbReference type="Proteomes" id="UP001413721">
    <property type="component" value="Unassembled WGS sequence"/>
</dbReference>
<keyword evidence="4 6" id="KW-1133">Transmembrane helix</keyword>
<reference evidence="7 8" key="1">
    <citation type="submission" date="2024-03" db="EMBL/GenBank/DDBJ databases">
        <title>High-quality draft genome sequencing of Tistrella sp. BH-R2-4.</title>
        <authorList>
            <person name="Dong C."/>
        </authorList>
    </citation>
    <scope>NUCLEOTIDE SEQUENCE [LARGE SCALE GENOMIC DNA]</scope>
    <source>
        <strain evidence="7 8">BH-R2-4</strain>
    </source>
</reference>
<comment type="subcellular location">
    <subcellularLocation>
        <location evidence="1 6">Membrane</location>
        <topology evidence="1 6">Multi-pass membrane protein</topology>
    </subcellularLocation>
</comment>
<gene>
    <name evidence="7" type="ORF">WG926_25740</name>
</gene>
<protein>
    <recommendedName>
        <fullName evidence="6">GDT1 family protein</fullName>
    </recommendedName>
</protein>
<dbReference type="PANTHER" id="PTHR12608:SF1">
    <property type="entry name" value="TRANSMEMBRANE PROTEIN 165"/>
    <property type="match status" value="1"/>
</dbReference>
<evidence type="ECO:0000313" key="7">
    <source>
        <dbReference type="EMBL" id="MEN2991739.1"/>
    </source>
</evidence>
<evidence type="ECO:0000256" key="5">
    <source>
        <dbReference type="ARBA" id="ARBA00023136"/>
    </source>
</evidence>
<dbReference type="EMBL" id="JBBKTW010000013">
    <property type="protein sequence ID" value="MEN2991739.1"/>
    <property type="molecule type" value="Genomic_DNA"/>
</dbReference>
<accession>A0ABU9YSE0</accession>
<comment type="caution">
    <text evidence="7">The sequence shown here is derived from an EMBL/GenBank/DDBJ whole genome shotgun (WGS) entry which is preliminary data.</text>
</comment>
<organism evidence="7 8">
    <name type="scientific">Tistrella arctica</name>
    <dbReference type="NCBI Taxonomy" id="3133430"/>
    <lineage>
        <taxon>Bacteria</taxon>
        <taxon>Pseudomonadati</taxon>
        <taxon>Pseudomonadota</taxon>
        <taxon>Alphaproteobacteria</taxon>
        <taxon>Geminicoccales</taxon>
        <taxon>Geminicoccaceae</taxon>
        <taxon>Tistrella</taxon>
    </lineage>
</organism>
<sequence length="196" mass="20239">MEAFGISTLVVALAEIGDKTQLLALALTLRYRTPWPVAAGILVATLANHAVAGAVGAAVAAHVDPDWMRWILGLSFIAMGLWVLVPDKLDDDDTPKATARGAFLATTLTFFVVEIGDKTQIATVALAADYTPLIMVIVGTTLGMMIANLPVVFLGERIARAIPLGPVRKAAAALLIVLGGLALVGDAASFGLNGPG</sequence>
<feature type="transmembrane region" description="Helical" evidence="6">
    <location>
        <begin position="67"/>
        <end position="85"/>
    </location>
</feature>
<evidence type="ECO:0000256" key="6">
    <source>
        <dbReference type="RuleBase" id="RU365102"/>
    </source>
</evidence>
<keyword evidence="8" id="KW-1185">Reference proteome</keyword>
<feature type="transmembrane region" description="Helical" evidence="6">
    <location>
        <begin position="38"/>
        <end position="60"/>
    </location>
</feature>
<evidence type="ECO:0000256" key="3">
    <source>
        <dbReference type="ARBA" id="ARBA00022692"/>
    </source>
</evidence>
<dbReference type="Pfam" id="PF01169">
    <property type="entry name" value="GDT1"/>
    <property type="match status" value="2"/>
</dbReference>
<evidence type="ECO:0000313" key="8">
    <source>
        <dbReference type="Proteomes" id="UP001413721"/>
    </source>
</evidence>
<dbReference type="RefSeq" id="WP_345938618.1">
    <property type="nucleotide sequence ID" value="NZ_JBBKTW010000013.1"/>
</dbReference>
<name>A0ABU9YSE0_9PROT</name>
<evidence type="ECO:0000256" key="1">
    <source>
        <dbReference type="ARBA" id="ARBA00004141"/>
    </source>
</evidence>
<feature type="transmembrane region" description="Helical" evidence="6">
    <location>
        <begin position="171"/>
        <end position="192"/>
    </location>
</feature>